<proteinExistence type="predicted"/>
<protein>
    <submittedName>
        <fullName evidence="2">Uncharacterized protein</fullName>
    </submittedName>
</protein>
<name>A0A3M7R1Z7_BRAPC</name>
<sequence>MLDFSSIGLDLPTHNNKKRGPPSKTVKSLEVQASDLIKAPEENAIFDHDLTSLDDTSKRPRFDDSVSKLCDTCGKPLQKKLYYYSQ</sequence>
<comment type="caution">
    <text evidence="2">The sequence shown here is derived from an EMBL/GenBank/DDBJ whole genome shotgun (WGS) entry which is preliminary data.</text>
</comment>
<feature type="region of interest" description="Disordered" evidence="1">
    <location>
        <begin position="1"/>
        <end position="27"/>
    </location>
</feature>
<gene>
    <name evidence="2" type="ORF">BpHYR1_020852</name>
</gene>
<evidence type="ECO:0000313" key="3">
    <source>
        <dbReference type="Proteomes" id="UP000276133"/>
    </source>
</evidence>
<evidence type="ECO:0000313" key="2">
    <source>
        <dbReference type="EMBL" id="RNA17593.1"/>
    </source>
</evidence>
<evidence type="ECO:0000256" key="1">
    <source>
        <dbReference type="SAM" id="MobiDB-lite"/>
    </source>
</evidence>
<dbReference type="EMBL" id="REGN01004423">
    <property type="protein sequence ID" value="RNA17593.1"/>
    <property type="molecule type" value="Genomic_DNA"/>
</dbReference>
<dbReference type="AlphaFoldDB" id="A0A3M7R1Z7"/>
<keyword evidence="3" id="KW-1185">Reference proteome</keyword>
<organism evidence="2 3">
    <name type="scientific">Brachionus plicatilis</name>
    <name type="common">Marine rotifer</name>
    <name type="synonym">Brachionus muelleri</name>
    <dbReference type="NCBI Taxonomy" id="10195"/>
    <lineage>
        <taxon>Eukaryota</taxon>
        <taxon>Metazoa</taxon>
        <taxon>Spiralia</taxon>
        <taxon>Gnathifera</taxon>
        <taxon>Rotifera</taxon>
        <taxon>Eurotatoria</taxon>
        <taxon>Monogononta</taxon>
        <taxon>Pseudotrocha</taxon>
        <taxon>Ploima</taxon>
        <taxon>Brachionidae</taxon>
        <taxon>Brachionus</taxon>
    </lineage>
</organism>
<accession>A0A3M7R1Z7</accession>
<dbReference type="Proteomes" id="UP000276133">
    <property type="component" value="Unassembled WGS sequence"/>
</dbReference>
<reference evidence="2 3" key="1">
    <citation type="journal article" date="2018" name="Sci. Rep.">
        <title>Genomic signatures of local adaptation to the degree of environmental predictability in rotifers.</title>
        <authorList>
            <person name="Franch-Gras L."/>
            <person name="Hahn C."/>
            <person name="Garcia-Roger E.M."/>
            <person name="Carmona M.J."/>
            <person name="Serra M."/>
            <person name="Gomez A."/>
        </authorList>
    </citation>
    <scope>NUCLEOTIDE SEQUENCE [LARGE SCALE GENOMIC DNA]</scope>
    <source>
        <strain evidence="2">HYR1</strain>
    </source>
</reference>